<dbReference type="eggNOG" id="ENOG5033123">
    <property type="taxonomic scope" value="Bacteria"/>
</dbReference>
<protein>
    <submittedName>
        <fullName evidence="1">Mll1605 protein</fullName>
    </submittedName>
</protein>
<proteinExistence type="predicted"/>
<sequence>MMAAWQGEMMSLKRLLYGGGVCAAALLAFSVSAQAKRARCFTSDDGYFPCSYRAIDDAGSFRISAPGYPTYVLEIDGPGFAYGYVNLGRRNVPLPGQFVRSRDDGACWNNPQTNTKLCAW</sequence>
<dbReference type="EMBL" id="BA000012">
    <property type="protein sequence ID" value="BAB48940.1"/>
    <property type="molecule type" value="Genomic_DNA"/>
</dbReference>
<gene>
    <name evidence="1" type="ordered locus">mll1605</name>
</gene>
<evidence type="ECO:0000313" key="2">
    <source>
        <dbReference type="Proteomes" id="UP000000552"/>
    </source>
</evidence>
<reference evidence="1 2" key="1">
    <citation type="journal article" date="2000" name="DNA Res.">
        <title>Complete genome structure of the nitrogen-fixing symbiotic bacterium Mesorhizobium loti.</title>
        <authorList>
            <person name="Kaneko T."/>
            <person name="Nakamura Y."/>
            <person name="Sato S."/>
            <person name="Asamizu E."/>
            <person name="Kato T."/>
            <person name="Sasamoto S."/>
            <person name="Watanabe A."/>
            <person name="Idesawa K."/>
            <person name="Ishikawa A."/>
            <person name="Kawashima K."/>
            <person name="Kimura T."/>
            <person name="Kishida Y."/>
            <person name="Kiyokawa C."/>
            <person name="Kohara M."/>
            <person name="Matsumoto M."/>
            <person name="Matsuno A."/>
            <person name="Mochizuki Y."/>
            <person name="Nakayama S."/>
            <person name="Nakazaki N."/>
            <person name="Shimpo S."/>
            <person name="Sugimoto M."/>
            <person name="Takeuchi C."/>
            <person name="Yamada M."/>
            <person name="Tabata S."/>
        </authorList>
    </citation>
    <scope>NUCLEOTIDE SEQUENCE [LARGE SCALE GENOMIC DNA]</scope>
    <source>
        <strain evidence="2">LMG 29417 / CECT 9101 / MAFF 303099</strain>
    </source>
</reference>
<organism evidence="1 2">
    <name type="scientific">Mesorhizobium japonicum (strain LMG 29417 / CECT 9101 / MAFF 303099)</name>
    <name type="common">Mesorhizobium loti (strain MAFF 303099)</name>
    <dbReference type="NCBI Taxonomy" id="266835"/>
    <lineage>
        <taxon>Bacteria</taxon>
        <taxon>Pseudomonadati</taxon>
        <taxon>Pseudomonadota</taxon>
        <taxon>Alphaproteobacteria</taxon>
        <taxon>Hyphomicrobiales</taxon>
        <taxon>Phyllobacteriaceae</taxon>
        <taxon>Mesorhizobium</taxon>
    </lineage>
</organism>
<accession>Q98K74</accession>
<name>Q98K74_RHILO</name>
<dbReference type="AlphaFoldDB" id="Q98K74"/>
<dbReference type="HOGENOM" id="CLU_2155332_0_0_5"/>
<dbReference type="KEGG" id="mlo:mll1605"/>
<evidence type="ECO:0000313" key="1">
    <source>
        <dbReference type="EMBL" id="BAB48940.1"/>
    </source>
</evidence>
<dbReference type="Proteomes" id="UP000000552">
    <property type="component" value="Chromosome"/>
</dbReference>